<evidence type="ECO:0000256" key="1">
    <source>
        <dbReference type="SAM" id="Phobius"/>
    </source>
</evidence>
<dbReference type="EMBL" id="JAZDWU010000007">
    <property type="protein sequence ID" value="KAK9997225.1"/>
    <property type="molecule type" value="Genomic_DNA"/>
</dbReference>
<protein>
    <submittedName>
        <fullName evidence="2">Uncharacterized protein</fullName>
    </submittedName>
</protein>
<accession>A0AAW2CJK3</accession>
<name>A0AAW2CJK3_9ROSI</name>
<dbReference type="AlphaFoldDB" id="A0AAW2CJK3"/>
<feature type="transmembrane region" description="Helical" evidence="1">
    <location>
        <begin position="146"/>
        <end position="164"/>
    </location>
</feature>
<keyword evidence="1" id="KW-0472">Membrane</keyword>
<evidence type="ECO:0000313" key="2">
    <source>
        <dbReference type="EMBL" id="KAK9997225.1"/>
    </source>
</evidence>
<organism evidence="2 3">
    <name type="scientific">Lithocarpus litseifolius</name>
    <dbReference type="NCBI Taxonomy" id="425828"/>
    <lineage>
        <taxon>Eukaryota</taxon>
        <taxon>Viridiplantae</taxon>
        <taxon>Streptophyta</taxon>
        <taxon>Embryophyta</taxon>
        <taxon>Tracheophyta</taxon>
        <taxon>Spermatophyta</taxon>
        <taxon>Magnoliopsida</taxon>
        <taxon>eudicotyledons</taxon>
        <taxon>Gunneridae</taxon>
        <taxon>Pentapetalae</taxon>
        <taxon>rosids</taxon>
        <taxon>fabids</taxon>
        <taxon>Fagales</taxon>
        <taxon>Fagaceae</taxon>
        <taxon>Lithocarpus</taxon>
    </lineage>
</organism>
<gene>
    <name evidence="2" type="ORF">SO802_021911</name>
</gene>
<proteinExistence type="predicted"/>
<reference evidence="2 3" key="1">
    <citation type="submission" date="2024-01" db="EMBL/GenBank/DDBJ databases">
        <title>A telomere-to-telomere, gap-free genome of sweet tea (Lithocarpus litseifolius).</title>
        <authorList>
            <person name="Zhou J."/>
        </authorList>
    </citation>
    <scope>NUCLEOTIDE SEQUENCE [LARGE SCALE GENOMIC DNA]</scope>
    <source>
        <strain evidence="2">Zhou-2022a</strain>
        <tissue evidence="2">Leaf</tissue>
    </source>
</reference>
<keyword evidence="1" id="KW-1133">Transmembrane helix</keyword>
<comment type="caution">
    <text evidence="2">The sequence shown here is derived from an EMBL/GenBank/DDBJ whole genome shotgun (WGS) entry which is preliminary data.</text>
</comment>
<keyword evidence="3" id="KW-1185">Reference proteome</keyword>
<sequence length="192" mass="20807">MMGLSQSNRSGSDANKSSLLNIECCPVLSGTNTNTQITVNQVTYSHGSSFCQESIMKETAQGESNRTDGSVVFQAAGCGHALIDASPLLRQETQGIGDVPRDLSSSISSDFVQMFSLLQSIFKILLCIYKKILLFLPLLIQSKLGRTVVGVLLLAFFLGFKEILEVMIYSHLLKQIACTSMSIAIHCPPIAN</sequence>
<evidence type="ECO:0000313" key="3">
    <source>
        <dbReference type="Proteomes" id="UP001459277"/>
    </source>
</evidence>
<feature type="transmembrane region" description="Helical" evidence="1">
    <location>
        <begin position="121"/>
        <end position="140"/>
    </location>
</feature>
<keyword evidence="1" id="KW-0812">Transmembrane</keyword>
<dbReference type="Proteomes" id="UP001459277">
    <property type="component" value="Unassembled WGS sequence"/>
</dbReference>